<gene>
    <name evidence="1" type="ORF">A2127_00490</name>
</gene>
<evidence type="ECO:0000313" key="2">
    <source>
        <dbReference type="Proteomes" id="UP000179324"/>
    </source>
</evidence>
<name>A0A1F6BRL0_9BACT</name>
<accession>A0A1F6BRL0</accession>
<dbReference type="EMBL" id="MFKI01000009">
    <property type="protein sequence ID" value="OGG39556.1"/>
    <property type="molecule type" value="Genomic_DNA"/>
</dbReference>
<proteinExistence type="predicted"/>
<comment type="caution">
    <text evidence="1">The sequence shown here is derived from an EMBL/GenBank/DDBJ whole genome shotgun (WGS) entry which is preliminary data.</text>
</comment>
<dbReference type="Proteomes" id="UP000179324">
    <property type="component" value="Unassembled WGS sequence"/>
</dbReference>
<dbReference type="AlphaFoldDB" id="A0A1F6BRL0"/>
<protein>
    <submittedName>
        <fullName evidence="1">Uncharacterized protein</fullName>
    </submittedName>
</protein>
<organism evidence="1 2">
    <name type="scientific">Candidatus Jorgensenbacteria bacterium GWC1_48_12</name>
    <dbReference type="NCBI Taxonomy" id="1798469"/>
    <lineage>
        <taxon>Bacteria</taxon>
        <taxon>Candidatus Joergenseniibacteriota</taxon>
    </lineage>
</organism>
<reference evidence="1 2" key="1">
    <citation type="journal article" date="2016" name="Nat. Commun.">
        <title>Thousands of microbial genomes shed light on interconnected biogeochemical processes in an aquifer system.</title>
        <authorList>
            <person name="Anantharaman K."/>
            <person name="Brown C.T."/>
            <person name="Hug L.A."/>
            <person name="Sharon I."/>
            <person name="Castelle C.J."/>
            <person name="Probst A.J."/>
            <person name="Thomas B.C."/>
            <person name="Singh A."/>
            <person name="Wilkins M.J."/>
            <person name="Karaoz U."/>
            <person name="Brodie E.L."/>
            <person name="Williams K.H."/>
            <person name="Hubbard S.S."/>
            <person name="Banfield J.F."/>
        </authorList>
    </citation>
    <scope>NUCLEOTIDE SEQUENCE [LARGE SCALE GENOMIC DNA]</scope>
</reference>
<sequence length="112" mass="12537">MNGTKEAAPPPRADARHPKEKFCLRFRICAHPIFSSLNEKSIFLWCLALTSRAAGLASIFCKNTAEFPPHPTSAVFLLGRTEFLAATRFFSLPHHPCAEKFKELPLEIINKA</sequence>
<evidence type="ECO:0000313" key="1">
    <source>
        <dbReference type="EMBL" id="OGG39556.1"/>
    </source>
</evidence>